<keyword evidence="2" id="KW-0472">Membrane</keyword>
<evidence type="ECO:0000313" key="4">
    <source>
        <dbReference type="Proteomes" id="UP000565441"/>
    </source>
</evidence>
<protein>
    <submittedName>
        <fullName evidence="3">Uncharacterized protein</fullName>
    </submittedName>
</protein>
<feature type="transmembrane region" description="Helical" evidence="2">
    <location>
        <begin position="183"/>
        <end position="205"/>
    </location>
</feature>
<keyword evidence="2" id="KW-1133">Transmembrane helix</keyword>
<accession>A0A8H5H427</accession>
<dbReference type="OrthoDB" id="3174319at2759"/>
<feature type="transmembrane region" description="Helical" evidence="2">
    <location>
        <begin position="226"/>
        <end position="251"/>
    </location>
</feature>
<feature type="transmembrane region" description="Helical" evidence="2">
    <location>
        <begin position="141"/>
        <end position="163"/>
    </location>
</feature>
<evidence type="ECO:0000313" key="3">
    <source>
        <dbReference type="EMBL" id="KAF5376319.1"/>
    </source>
</evidence>
<feature type="transmembrane region" description="Helical" evidence="2">
    <location>
        <begin position="20"/>
        <end position="45"/>
    </location>
</feature>
<evidence type="ECO:0000256" key="1">
    <source>
        <dbReference type="SAM" id="MobiDB-lite"/>
    </source>
</evidence>
<keyword evidence="4" id="KW-1185">Reference proteome</keyword>
<organism evidence="3 4">
    <name type="scientific">Tricholomella constricta</name>
    <dbReference type="NCBI Taxonomy" id="117010"/>
    <lineage>
        <taxon>Eukaryota</taxon>
        <taxon>Fungi</taxon>
        <taxon>Dikarya</taxon>
        <taxon>Basidiomycota</taxon>
        <taxon>Agaricomycotina</taxon>
        <taxon>Agaricomycetes</taxon>
        <taxon>Agaricomycetidae</taxon>
        <taxon>Agaricales</taxon>
        <taxon>Tricholomatineae</taxon>
        <taxon>Lyophyllaceae</taxon>
        <taxon>Tricholomella</taxon>
    </lineage>
</organism>
<feature type="transmembrane region" description="Helical" evidence="2">
    <location>
        <begin position="57"/>
        <end position="81"/>
    </location>
</feature>
<feature type="transmembrane region" description="Helical" evidence="2">
    <location>
        <begin position="263"/>
        <end position="285"/>
    </location>
</feature>
<comment type="caution">
    <text evidence="3">The sequence shown here is derived from an EMBL/GenBank/DDBJ whole genome shotgun (WGS) entry which is preliminary data.</text>
</comment>
<gene>
    <name evidence="3" type="ORF">D9615_008462</name>
</gene>
<reference evidence="3 4" key="1">
    <citation type="journal article" date="2020" name="ISME J.">
        <title>Uncovering the hidden diversity of litter-decomposition mechanisms in mushroom-forming fungi.</title>
        <authorList>
            <person name="Floudas D."/>
            <person name="Bentzer J."/>
            <person name="Ahren D."/>
            <person name="Johansson T."/>
            <person name="Persson P."/>
            <person name="Tunlid A."/>
        </authorList>
    </citation>
    <scope>NUCLEOTIDE SEQUENCE [LARGE SCALE GENOMIC DNA]</scope>
    <source>
        <strain evidence="3 4">CBS 661.87</strain>
    </source>
</reference>
<dbReference type="Proteomes" id="UP000565441">
    <property type="component" value="Unassembled WGS sequence"/>
</dbReference>
<proteinExistence type="predicted"/>
<sequence>MSPDDRALLQTIGRSILLDFAAVIPVVLLHGVFITLFPFSTYILLRRGLASRPTQAMLGTTLMAFLLSSLFCISTVSNSVINIREAVLNFSGILEGTSVERLNIRVPMTSSISNVTMRLMPILNDSVVIWRAWVLYPDKQWIMLVPCAFLFGTTGATIAHFVLDVRFYQFSMLNTTPGNLFKAFLTLSLGTNVTATSLIFYKLWGHLRFLRSMGIKQNFTSPAQKILIVLVESGLAYCALQLSIIVIQFVQLPTLPFSFTSSVFINFLMLMSAMYPSIVILLVNLQGSTTESFISISSTEVGKQSVQDIESASAHPASLGHLSDAVNPCKPGPGSGDPTGAANGAHD</sequence>
<dbReference type="EMBL" id="JAACJP010000029">
    <property type="protein sequence ID" value="KAF5376319.1"/>
    <property type="molecule type" value="Genomic_DNA"/>
</dbReference>
<keyword evidence="2" id="KW-0812">Transmembrane</keyword>
<name>A0A8H5H427_9AGAR</name>
<dbReference type="AlphaFoldDB" id="A0A8H5H427"/>
<evidence type="ECO:0000256" key="2">
    <source>
        <dbReference type="SAM" id="Phobius"/>
    </source>
</evidence>
<feature type="region of interest" description="Disordered" evidence="1">
    <location>
        <begin position="319"/>
        <end position="347"/>
    </location>
</feature>